<organism evidence="1">
    <name type="scientific">marine sediment metagenome</name>
    <dbReference type="NCBI Taxonomy" id="412755"/>
    <lineage>
        <taxon>unclassified sequences</taxon>
        <taxon>metagenomes</taxon>
        <taxon>ecological metagenomes</taxon>
    </lineage>
</organism>
<protein>
    <submittedName>
        <fullName evidence="1">Uncharacterized protein</fullName>
    </submittedName>
</protein>
<dbReference type="EMBL" id="BARS01001244">
    <property type="protein sequence ID" value="GAF85852.1"/>
    <property type="molecule type" value="Genomic_DNA"/>
</dbReference>
<accession>X0TCD0</accession>
<proteinExistence type="predicted"/>
<name>X0TCD0_9ZZZZ</name>
<dbReference type="AlphaFoldDB" id="X0TCD0"/>
<sequence>VGGVSMISSEAIVVGDEYIDIMRGTDWLQTRMSEGVFTALTNNDKIPFTANGIGLIEGIIKYWLNEGEETTRGLLVPNESIIATPNIEDVDPAEKALRYLSGITFSGKYAGALHKIGITGKLTV</sequence>
<gene>
    <name evidence="1" type="ORF">S01H1_02546</name>
</gene>
<reference evidence="1" key="1">
    <citation type="journal article" date="2014" name="Front. Microbiol.">
        <title>High frequency of phylogenetically diverse reductive dehalogenase-homologous genes in deep subseafloor sedimentary metagenomes.</title>
        <authorList>
            <person name="Kawai M."/>
            <person name="Futagami T."/>
            <person name="Toyoda A."/>
            <person name="Takaki Y."/>
            <person name="Nishi S."/>
            <person name="Hori S."/>
            <person name="Arai W."/>
            <person name="Tsubouchi T."/>
            <person name="Morono Y."/>
            <person name="Uchiyama I."/>
            <person name="Ito T."/>
            <person name="Fujiyama A."/>
            <person name="Inagaki F."/>
            <person name="Takami H."/>
        </authorList>
    </citation>
    <scope>NUCLEOTIDE SEQUENCE</scope>
    <source>
        <strain evidence="1">Expedition CK06-06</strain>
    </source>
</reference>
<comment type="caution">
    <text evidence="1">The sequence shown here is derived from an EMBL/GenBank/DDBJ whole genome shotgun (WGS) entry which is preliminary data.</text>
</comment>
<evidence type="ECO:0000313" key="1">
    <source>
        <dbReference type="EMBL" id="GAF85852.1"/>
    </source>
</evidence>
<feature type="non-terminal residue" evidence="1">
    <location>
        <position position="1"/>
    </location>
</feature>